<protein>
    <submittedName>
        <fullName evidence="1">Uncharacterized protein</fullName>
    </submittedName>
</protein>
<evidence type="ECO:0000313" key="1">
    <source>
        <dbReference type="EMBL" id="KAJ8505709.1"/>
    </source>
</evidence>
<dbReference type="AlphaFoldDB" id="A0AAV8RQ07"/>
<comment type="caution">
    <text evidence="1">The sequence shown here is derived from an EMBL/GenBank/DDBJ whole genome shotgun (WGS) entry which is preliminary data.</text>
</comment>
<accession>A0AAV8RQ07</accession>
<dbReference type="Proteomes" id="UP001222027">
    <property type="component" value="Unassembled WGS sequence"/>
</dbReference>
<reference evidence="1 2" key="1">
    <citation type="submission" date="2022-12" db="EMBL/GenBank/DDBJ databases">
        <title>Chromosome-scale assembly of the Ensete ventricosum genome.</title>
        <authorList>
            <person name="Dussert Y."/>
            <person name="Stocks J."/>
            <person name="Wendawek A."/>
            <person name="Woldeyes F."/>
            <person name="Nichols R.A."/>
            <person name="Borrell J.S."/>
        </authorList>
    </citation>
    <scope>NUCLEOTIDE SEQUENCE [LARGE SCALE GENOMIC DNA]</scope>
    <source>
        <strain evidence="2">cv. Maze</strain>
        <tissue evidence="1">Seeds</tissue>
    </source>
</reference>
<sequence>MSPSRKHTCNKFQAPEYMKCQCPSSKAEQGIRGCYNLKSVQPVDAPRVARIDCVCLLELYRFWFSFPRPETDCSQ</sequence>
<name>A0AAV8RQ07_ENSVE</name>
<organism evidence="1 2">
    <name type="scientific">Ensete ventricosum</name>
    <name type="common">Abyssinian banana</name>
    <name type="synonym">Musa ensete</name>
    <dbReference type="NCBI Taxonomy" id="4639"/>
    <lineage>
        <taxon>Eukaryota</taxon>
        <taxon>Viridiplantae</taxon>
        <taxon>Streptophyta</taxon>
        <taxon>Embryophyta</taxon>
        <taxon>Tracheophyta</taxon>
        <taxon>Spermatophyta</taxon>
        <taxon>Magnoliopsida</taxon>
        <taxon>Liliopsida</taxon>
        <taxon>Zingiberales</taxon>
        <taxon>Musaceae</taxon>
        <taxon>Ensete</taxon>
    </lineage>
</organism>
<keyword evidence="2" id="KW-1185">Reference proteome</keyword>
<gene>
    <name evidence="1" type="ORF">OPV22_006595</name>
</gene>
<evidence type="ECO:0000313" key="2">
    <source>
        <dbReference type="Proteomes" id="UP001222027"/>
    </source>
</evidence>
<proteinExistence type="predicted"/>
<dbReference type="EMBL" id="JAQQAF010000002">
    <property type="protein sequence ID" value="KAJ8505709.1"/>
    <property type="molecule type" value="Genomic_DNA"/>
</dbReference>